<evidence type="ECO:0000256" key="1">
    <source>
        <dbReference type="ARBA" id="ARBA00004430"/>
    </source>
</evidence>
<dbReference type="AlphaFoldDB" id="A0AAW2HKD0"/>
<evidence type="ECO:0000313" key="10">
    <source>
        <dbReference type="EMBL" id="KAL0269905.1"/>
    </source>
</evidence>
<dbReference type="InterPro" id="IPR021897">
    <property type="entry name" value="FAP206"/>
</dbReference>
<dbReference type="Pfam" id="PF12018">
    <property type="entry name" value="FAP206"/>
    <property type="match status" value="1"/>
</dbReference>
<dbReference type="GO" id="GO:0003356">
    <property type="term" value="P:regulation of cilium beat frequency"/>
    <property type="evidence" value="ECO:0007669"/>
    <property type="project" value="TreeGrafter"/>
</dbReference>
<proteinExistence type="inferred from homology"/>
<comment type="subcellular location">
    <subcellularLocation>
        <location evidence="1">Cytoplasm</location>
        <location evidence="1">Cytoskeleton</location>
        <location evidence="1">Cilium axoneme</location>
    </subcellularLocation>
</comment>
<evidence type="ECO:0000256" key="2">
    <source>
        <dbReference type="ARBA" id="ARBA00010500"/>
    </source>
</evidence>
<keyword evidence="4" id="KW-0963">Cytoplasm</keyword>
<dbReference type="PANTHER" id="PTHR21442:SF0">
    <property type="entry name" value="CILIA- AND FLAGELLA-ASSOCIATED PROTEIN 206"/>
    <property type="match status" value="1"/>
</dbReference>
<organism evidence="10">
    <name type="scientific">Menopon gallinae</name>
    <name type="common">poultry shaft louse</name>
    <dbReference type="NCBI Taxonomy" id="328185"/>
    <lineage>
        <taxon>Eukaryota</taxon>
        <taxon>Metazoa</taxon>
        <taxon>Ecdysozoa</taxon>
        <taxon>Arthropoda</taxon>
        <taxon>Hexapoda</taxon>
        <taxon>Insecta</taxon>
        <taxon>Pterygota</taxon>
        <taxon>Neoptera</taxon>
        <taxon>Paraneoptera</taxon>
        <taxon>Psocodea</taxon>
        <taxon>Troctomorpha</taxon>
        <taxon>Phthiraptera</taxon>
        <taxon>Amblycera</taxon>
        <taxon>Menoponidae</taxon>
        <taxon>Menopon</taxon>
    </lineage>
</organism>
<evidence type="ECO:0000256" key="6">
    <source>
        <dbReference type="ARBA" id="ARBA00023069"/>
    </source>
</evidence>
<evidence type="ECO:0000256" key="7">
    <source>
        <dbReference type="ARBA" id="ARBA00023212"/>
    </source>
</evidence>
<dbReference type="EMBL" id="JARGDH010000004">
    <property type="protein sequence ID" value="KAL0269905.1"/>
    <property type="molecule type" value="Genomic_DNA"/>
</dbReference>
<sequence>MVSWSMRDEFGETLRSWPVTVPQRLISASLALRNDLKGALDRLSGRLQQLNQELYSIFQVYPGMPKFEIPCGFEKSDVHELQQIQHILLQHEIYLKYIINFLEEYSSMVQELVASFAVTVEELNQVIGIREAIPTSEVYDRFINVAESFMNIQAENTYLLSVNSVVKTLASIDNKYMIPTKLEVAISMSEREPWVVDRWEMEKKIPLDADIPGVTQLNLTDETVLQFRGYCVWTLIATNGLLVPARTELGILKFGNNYYGFCTSDAADAWRYNAELNTRLAYEVVRTNAEMVDLLEMFDILSEYRTEILVKESEQNEVKVQSECVQTVTHPVLTRIDRLYTFSEWQLKERALQLSRLIKCQTKSVQTIAHSNFRASIGIQCSPDKSKETNTMKDAACVHERPLNYQWGLRGSRNFQNLTLTQSIGESYYRILPSGNKPCLEQFCP</sequence>
<keyword evidence="7" id="KW-0206">Cytoskeleton</keyword>
<evidence type="ECO:0000256" key="4">
    <source>
        <dbReference type="ARBA" id="ARBA00022490"/>
    </source>
</evidence>
<gene>
    <name evidence="10" type="ORF">PYX00_007487</name>
</gene>
<evidence type="ECO:0000256" key="9">
    <source>
        <dbReference type="ARBA" id="ARBA00045321"/>
    </source>
</evidence>
<dbReference type="GO" id="GO:0005930">
    <property type="term" value="C:axoneme"/>
    <property type="evidence" value="ECO:0007669"/>
    <property type="project" value="UniProtKB-SubCell"/>
</dbReference>
<evidence type="ECO:0000256" key="3">
    <source>
        <dbReference type="ARBA" id="ARBA00021602"/>
    </source>
</evidence>
<keyword evidence="8" id="KW-0966">Cell projection</keyword>
<dbReference type="PANTHER" id="PTHR21442">
    <property type="entry name" value="CILIA- AND FLAGELLA-ASSOCIATED PROTEIN 206"/>
    <property type="match status" value="1"/>
</dbReference>
<comment type="caution">
    <text evidence="10">The sequence shown here is derived from an EMBL/GenBank/DDBJ whole genome shotgun (WGS) entry which is preliminary data.</text>
</comment>
<reference evidence="10" key="1">
    <citation type="journal article" date="2024" name="Gigascience">
        <title>Chromosome-level genome of the poultry shaft louse Menopon gallinae provides insight into the host-switching and adaptive evolution of parasitic lice.</title>
        <authorList>
            <person name="Xu Y."/>
            <person name="Ma L."/>
            <person name="Liu S."/>
            <person name="Liang Y."/>
            <person name="Liu Q."/>
            <person name="He Z."/>
            <person name="Tian L."/>
            <person name="Duan Y."/>
            <person name="Cai W."/>
            <person name="Li H."/>
            <person name="Song F."/>
        </authorList>
    </citation>
    <scope>NUCLEOTIDE SEQUENCE</scope>
    <source>
        <strain evidence="10">Cailab_2023a</strain>
    </source>
</reference>
<evidence type="ECO:0000256" key="5">
    <source>
        <dbReference type="ARBA" id="ARBA00022794"/>
    </source>
</evidence>
<keyword evidence="5" id="KW-0970">Cilium biogenesis/degradation</keyword>
<evidence type="ECO:0000256" key="8">
    <source>
        <dbReference type="ARBA" id="ARBA00023273"/>
    </source>
</evidence>
<keyword evidence="6" id="KW-0969">Cilium</keyword>
<comment type="function">
    <text evidence="9">Essential for sperm motility and is involved in the regulation of the beating frequency of motile cilia on the epithelial cells of the respiratory tract. Required for the establishment of radial spokes in sperm flagella.</text>
</comment>
<accession>A0AAW2HKD0</accession>
<dbReference type="GO" id="GO:0036064">
    <property type="term" value="C:ciliary basal body"/>
    <property type="evidence" value="ECO:0007669"/>
    <property type="project" value="TreeGrafter"/>
</dbReference>
<dbReference type="GO" id="GO:0030030">
    <property type="term" value="P:cell projection organization"/>
    <property type="evidence" value="ECO:0007669"/>
    <property type="project" value="UniProtKB-KW"/>
</dbReference>
<protein>
    <recommendedName>
        <fullName evidence="3">Cilia- and flagella-associated protein 206</fullName>
    </recommendedName>
</protein>
<name>A0AAW2HKD0_9NEOP</name>
<comment type="similarity">
    <text evidence="2">Belongs to the CFAP206 family.</text>
</comment>